<dbReference type="STRING" id="1224947.SAMN05216480_10755"/>
<dbReference type="AlphaFoldDB" id="A0A1I7H4Q0"/>
<evidence type="ECO:0000313" key="2">
    <source>
        <dbReference type="EMBL" id="SFU55674.1"/>
    </source>
</evidence>
<accession>A0A1I7H4Q0</accession>
<evidence type="ECO:0008006" key="4">
    <source>
        <dbReference type="Google" id="ProtNLM"/>
    </source>
</evidence>
<proteinExistence type="predicted"/>
<feature type="chain" id="PRO_5011596250" description="Lipocalin-like domain-containing protein" evidence="1">
    <location>
        <begin position="22"/>
        <end position="232"/>
    </location>
</feature>
<keyword evidence="1" id="KW-0732">Signal</keyword>
<protein>
    <recommendedName>
        <fullName evidence="4">Lipocalin-like domain-containing protein</fullName>
    </recommendedName>
</protein>
<feature type="signal peptide" evidence="1">
    <location>
        <begin position="1"/>
        <end position="21"/>
    </location>
</feature>
<gene>
    <name evidence="2" type="ORF">SAMN05216480_10755</name>
</gene>
<keyword evidence="3" id="KW-1185">Reference proteome</keyword>
<evidence type="ECO:0000256" key="1">
    <source>
        <dbReference type="SAM" id="SignalP"/>
    </source>
</evidence>
<dbReference type="Gene3D" id="2.40.360.20">
    <property type="match status" value="1"/>
</dbReference>
<dbReference type="PROSITE" id="PS51257">
    <property type="entry name" value="PROKAR_LIPOPROTEIN"/>
    <property type="match status" value="1"/>
</dbReference>
<dbReference type="EMBL" id="FPBK01000007">
    <property type="protein sequence ID" value="SFU55674.1"/>
    <property type="molecule type" value="Genomic_DNA"/>
</dbReference>
<organism evidence="2 3">
    <name type="scientific">Pustulibacterium marinum</name>
    <dbReference type="NCBI Taxonomy" id="1224947"/>
    <lineage>
        <taxon>Bacteria</taxon>
        <taxon>Pseudomonadati</taxon>
        <taxon>Bacteroidota</taxon>
        <taxon>Flavobacteriia</taxon>
        <taxon>Flavobacteriales</taxon>
        <taxon>Flavobacteriaceae</taxon>
        <taxon>Pustulibacterium</taxon>
    </lineage>
</organism>
<sequence>MKKKTYYLLAFVCVFSFISCSDDDDTTIDEGESTGDYFPLASNNNWDMEDESGNEQSLTLSSTEEFNGNTYYMTDASVLSAATGSDIATAEMGFRKSGATYYSYIKESEIDYYGYSFSNEPFEYMYFQDDMEVGETMENDISVSTTGDTPVGETTLSINLSIITTMEQKDVALTVNGTAYENVIVLRTDATASLAGEELQSITTYAYFADQIGVIKTESSSNTYELISYQLY</sequence>
<dbReference type="OrthoDB" id="705385at2"/>
<evidence type="ECO:0000313" key="3">
    <source>
        <dbReference type="Proteomes" id="UP000199138"/>
    </source>
</evidence>
<dbReference type="Proteomes" id="UP000199138">
    <property type="component" value="Unassembled WGS sequence"/>
</dbReference>
<name>A0A1I7H4Q0_9FLAO</name>
<reference evidence="2 3" key="1">
    <citation type="submission" date="2016-10" db="EMBL/GenBank/DDBJ databases">
        <authorList>
            <person name="de Groot N.N."/>
        </authorList>
    </citation>
    <scope>NUCLEOTIDE SEQUENCE [LARGE SCALE GENOMIC DNA]</scope>
    <source>
        <strain evidence="2 3">CGMCC 1.12333</strain>
    </source>
</reference>
<dbReference type="RefSeq" id="WP_093025121.1">
    <property type="nucleotide sequence ID" value="NZ_FPBK01000007.1"/>
</dbReference>